<sequence length="75" mass="8251">MGGQLATLCFSGNGVFLTVLSSTRVRVESRAPGVQSRPKSKSSITQVQIRFSVRVIRNEFDVKSIKVKRVIRGVS</sequence>
<dbReference type="Proteomes" id="UP000438429">
    <property type="component" value="Unassembled WGS sequence"/>
</dbReference>
<protein>
    <submittedName>
        <fullName evidence="1">Uncharacterized protein</fullName>
    </submittedName>
</protein>
<evidence type="ECO:0000313" key="1">
    <source>
        <dbReference type="EMBL" id="KAF0032277.1"/>
    </source>
</evidence>
<dbReference type="EMBL" id="VEVO01000013">
    <property type="protein sequence ID" value="KAF0032277.1"/>
    <property type="molecule type" value="Genomic_DNA"/>
</dbReference>
<dbReference type="AlphaFoldDB" id="A0A6A4SGE5"/>
<gene>
    <name evidence="1" type="ORF">F2P81_014567</name>
</gene>
<organism evidence="1 2">
    <name type="scientific">Scophthalmus maximus</name>
    <name type="common">Turbot</name>
    <name type="synonym">Psetta maxima</name>
    <dbReference type="NCBI Taxonomy" id="52904"/>
    <lineage>
        <taxon>Eukaryota</taxon>
        <taxon>Metazoa</taxon>
        <taxon>Chordata</taxon>
        <taxon>Craniata</taxon>
        <taxon>Vertebrata</taxon>
        <taxon>Euteleostomi</taxon>
        <taxon>Actinopterygii</taxon>
        <taxon>Neopterygii</taxon>
        <taxon>Teleostei</taxon>
        <taxon>Neoteleostei</taxon>
        <taxon>Acanthomorphata</taxon>
        <taxon>Carangaria</taxon>
        <taxon>Pleuronectiformes</taxon>
        <taxon>Pleuronectoidei</taxon>
        <taxon>Scophthalmidae</taxon>
        <taxon>Scophthalmus</taxon>
    </lineage>
</organism>
<proteinExistence type="predicted"/>
<reference evidence="1 2" key="1">
    <citation type="submission" date="2019-06" db="EMBL/GenBank/DDBJ databases">
        <title>Draft genomes of female and male turbot (Scophthalmus maximus).</title>
        <authorList>
            <person name="Xu H."/>
            <person name="Xu X.-W."/>
            <person name="Shao C."/>
            <person name="Chen S."/>
        </authorList>
    </citation>
    <scope>NUCLEOTIDE SEQUENCE [LARGE SCALE GENOMIC DNA]</scope>
    <source>
        <strain evidence="1">Ysfricsl-2016a</strain>
        <tissue evidence="1">Blood</tissue>
    </source>
</reference>
<evidence type="ECO:0000313" key="2">
    <source>
        <dbReference type="Proteomes" id="UP000438429"/>
    </source>
</evidence>
<name>A0A6A4SGE5_SCOMX</name>
<comment type="caution">
    <text evidence="1">The sequence shown here is derived from an EMBL/GenBank/DDBJ whole genome shotgun (WGS) entry which is preliminary data.</text>
</comment>
<accession>A0A6A4SGE5</accession>